<dbReference type="InterPro" id="IPR051400">
    <property type="entry name" value="HAD-like_hydrolase"/>
</dbReference>
<dbReference type="EMBL" id="JAELUP010000052">
    <property type="protein sequence ID" value="MBJ6361810.1"/>
    <property type="molecule type" value="Genomic_DNA"/>
</dbReference>
<comment type="cofactor">
    <cofactor evidence="1">
        <name>Mg(2+)</name>
        <dbReference type="ChEBI" id="CHEBI:18420"/>
    </cofactor>
</comment>
<dbReference type="InterPro" id="IPR023214">
    <property type="entry name" value="HAD_sf"/>
</dbReference>
<reference evidence="5" key="1">
    <citation type="submission" date="2020-12" db="EMBL/GenBank/DDBJ databases">
        <authorList>
            <person name="Huq M.A."/>
        </authorList>
    </citation>
    <scope>NUCLEOTIDE SEQUENCE</scope>
    <source>
        <strain evidence="5">MAHUQ-46</strain>
    </source>
</reference>
<keyword evidence="4" id="KW-0460">Magnesium</keyword>
<accession>A0A934ML56</accession>
<dbReference type="PANTHER" id="PTHR46470">
    <property type="entry name" value="N-ACYLNEURAMINATE-9-PHOSPHATASE"/>
    <property type="match status" value="1"/>
</dbReference>
<comment type="caution">
    <text evidence="5">The sequence shown here is derived from an EMBL/GenBank/DDBJ whole genome shotgun (WGS) entry which is preliminary data.</text>
</comment>
<organism evidence="5 6">
    <name type="scientific">Paenibacillus roseus</name>
    <dbReference type="NCBI Taxonomy" id="2798579"/>
    <lineage>
        <taxon>Bacteria</taxon>
        <taxon>Bacillati</taxon>
        <taxon>Bacillota</taxon>
        <taxon>Bacilli</taxon>
        <taxon>Bacillales</taxon>
        <taxon>Paenibacillaceae</taxon>
        <taxon>Paenibacillus</taxon>
    </lineage>
</organism>
<dbReference type="SFLD" id="SFLDS00003">
    <property type="entry name" value="Haloacid_Dehalogenase"/>
    <property type="match status" value="1"/>
</dbReference>
<keyword evidence="2" id="KW-0479">Metal-binding</keyword>
<dbReference type="SFLD" id="SFLDG01129">
    <property type="entry name" value="C1.5:_HAD__Beta-PGM__Phosphata"/>
    <property type="match status" value="1"/>
</dbReference>
<evidence type="ECO:0000256" key="2">
    <source>
        <dbReference type="ARBA" id="ARBA00022723"/>
    </source>
</evidence>
<dbReference type="GO" id="GO:0016791">
    <property type="term" value="F:phosphatase activity"/>
    <property type="evidence" value="ECO:0007669"/>
    <property type="project" value="TreeGrafter"/>
</dbReference>
<evidence type="ECO:0000256" key="3">
    <source>
        <dbReference type="ARBA" id="ARBA00022801"/>
    </source>
</evidence>
<gene>
    <name evidence="5" type="ORF">JFN88_11090</name>
</gene>
<dbReference type="NCBIfam" id="TIGR01549">
    <property type="entry name" value="HAD-SF-IA-v1"/>
    <property type="match status" value="1"/>
</dbReference>
<proteinExistence type="predicted"/>
<evidence type="ECO:0000313" key="5">
    <source>
        <dbReference type="EMBL" id="MBJ6361810.1"/>
    </source>
</evidence>
<dbReference type="Proteomes" id="UP000640274">
    <property type="component" value="Unassembled WGS sequence"/>
</dbReference>
<dbReference type="SUPFAM" id="SSF56784">
    <property type="entry name" value="HAD-like"/>
    <property type="match status" value="1"/>
</dbReference>
<dbReference type="Gene3D" id="3.40.50.1000">
    <property type="entry name" value="HAD superfamily/HAD-like"/>
    <property type="match status" value="1"/>
</dbReference>
<dbReference type="InterPro" id="IPR006439">
    <property type="entry name" value="HAD-SF_hydro_IA"/>
</dbReference>
<keyword evidence="3 5" id="KW-0378">Hydrolase</keyword>
<dbReference type="Pfam" id="PF13419">
    <property type="entry name" value="HAD_2"/>
    <property type="match status" value="1"/>
</dbReference>
<evidence type="ECO:0000256" key="1">
    <source>
        <dbReference type="ARBA" id="ARBA00001946"/>
    </source>
</evidence>
<dbReference type="Gene3D" id="1.20.120.710">
    <property type="entry name" value="Haloacid dehalogenase hydrolase-like domain"/>
    <property type="match status" value="1"/>
</dbReference>
<dbReference type="GO" id="GO:0044281">
    <property type="term" value="P:small molecule metabolic process"/>
    <property type="evidence" value="ECO:0007669"/>
    <property type="project" value="UniProtKB-ARBA"/>
</dbReference>
<evidence type="ECO:0000313" key="6">
    <source>
        <dbReference type="Proteomes" id="UP000640274"/>
    </source>
</evidence>
<dbReference type="InterPro" id="IPR041492">
    <property type="entry name" value="HAD_2"/>
</dbReference>
<dbReference type="AlphaFoldDB" id="A0A934ML56"/>
<dbReference type="RefSeq" id="WP_199019361.1">
    <property type="nucleotide sequence ID" value="NZ_JAELUP010000052.1"/>
</dbReference>
<dbReference type="PANTHER" id="PTHR46470:SF2">
    <property type="entry name" value="GLYCERALDEHYDE 3-PHOSPHATE PHOSPHATASE"/>
    <property type="match status" value="1"/>
</dbReference>
<protein>
    <submittedName>
        <fullName evidence="5">HAD family hydrolase</fullName>
    </submittedName>
</protein>
<dbReference type="GO" id="GO:0046872">
    <property type="term" value="F:metal ion binding"/>
    <property type="evidence" value="ECO:0007669"/>
    <property type="project" value="UniProtKB-KW"/>
</dbReference>
<dbReference type="InterPro" id="IPR036412">
    <property type="entry name" value="HAD-like_sf"/>
</dbReference>
<name>A0A934ML56_9BACL</name>
<evidence type="ECO:0000256" key="4">
    <source>
        <dbReference type="ARBA" id="ARBA00022842"/>
    </source>
</evidence>
<keyword evidence="6" id="KW-1185">Reference proteome</keyword>
<sequence length="241" mass="27150">MNERIQAKGIFFDVDDTLYDHLTPFRQAVEVVANTTGSFPYEAAYHRLRYYSDKLSLSLGGAGAMEAGSATEQMRKQRFQLALAEFDMELSIEQAAQMQAAYIGCQYEITMFPGARELLEKLAMAGHTVGLITNGAGEHQMNKIRAMDLDRLIPPAYQFVSGNVGWDKPDIRIFNHVNERTGTTPANSVYIGDSWRNDVVGGLGAGWRVIWFNHRGVDPESEHKPHHIARHYEDLSRLLMD</sequence>